<dbReference type="OrthoDB" id="5826706at2"/>
<dbReference type="AlphaFoldDB" id="A0A7X5BNQ2"/>
<evidence type="ECO:0000313" key="2">
    <source>
        <dbReference type="Proteomes" id="UP000465712"/>
    </source>
</evidence>
<reference evidence="1 2" key="1">
    <citation type="submission" date="2017-05" db="EMBL/GenBank/DDBJ databases">
        <title>High clonality and local adaptation shapes Vibrionaceae linages within an endangered oasis.</title>
        <authorList>
            <person name="Vazquez-Rosas-Landa M."/>
        </authorList>
    </citation>
    <scope>NUCLEOTIDE SEQUENCE [LARGE SCALE GENOMIC DNA]</scope>
    <source>
        <strain evidence="1 2">P46_P4S1P180</strain>
    </source>
</reference>
<dbReference type="Proteomes" id="UP000465712">
    <property type="component" value="Unassembled WGS sequence"/>
</dbReference>
<gene>
    <name evidence="1" type="ORF">CAG72_14905</name>
</gene>
<sequence length="203" mass="21831">MARTISVILLAVFTILVSGCSPQSPQRVSIANIGNAGSTTGYHSIRLMTIRDTSGGGAGFAYGAVSGYPGASADIGGMGIPKSLEGFWAKQTASKDALEGYFKISAPIDAQLAEKKIQALNHYYANYTRRKGVMQVVVDSERVRVFYTLKCHEPYDNCTPKENANPDGWVVRAPHDSTDVVLLFDGKGESSDTPFPGSPYEEK</sequence>
<evidence type="ECO:0000313" key="1">
    <source>
        <dbReference type="EMBL" id="NAW66500.1"/>
    </source>
</evidence>
<protein>
    <recommendedName>
        <fullName evidence="3">Lipoprotein</fullName>
    </recommendedName>
</protein>
<dbReference type="PROSITE" id="PS51257">
    <property type="entry name" value="PROKAR_LIPOPROTEIN"/>
    <property type="match status" value="1"/>
</dbReference>
<evidence type="ECO:0008006" key="3">
    <source>
        <dbReference type="Google" id="ProtNLM"/>
    </source>
</evidence>
<comment type="caution">
    <text evidence="1">The sequence shown here is derived from an EMBL/GenBank/DDBJ whole genome shotgun (WGS) entry which is preliminary data.</text>
</comment>
<dbReference type="RefSeq" id="WP_161445911.1">
    <property type="nucleotide sequence ID" value="NZ_WXWU01000105.1"/>
</dbReference>
<proteinExistence type="predicted"/>
<name>A0A7X5BNQ2_9GAMM</name>
<dbReference type="EMBL" id="WXWW01000216">
    <property type="protein sequence ID" value="NAW66500.1"/>
    <property type="molecule type" value="Genomic_DNA"/>
</dbReference>
<accession>A0A7X5BNQ2</accession>
<organism evidence="1 2">
    <name type="scientific">Photobacterium halotolerans</name>
    <dbReference type="NCBI Taxonomy" id="265726"/>
    <lineage>
        <taxon>Bacteria</taxon>
        <taxon>Pseudomonadati</taxon>
        <taxon>Pseudomonadota</taxon>
        <taxon>Gammaproteobacteria</taxon>
        <taxon>Vibrionales</taxon>
        <taxon>Vibrionaceae</taxon>
        <taxon>Photobacterium</taxon>
    </lineage>
</organism>